<proteinExistence type="predicted"/>
<dbReference type="EMBL" id="VCEB01000001">
    <property type="protein sequence ID" value="KAB0387247.1"/>
    <property type="molecule type" value="Genomic_DNA"/>
</dbReference>
<reference evidence="1 2" key="1">
    <citation type="submission" date="2019-06" db="EMBL/GenBank/DDBJ databases">
        <title>Discovery of a novel chromosome fission-fusion reversal in muntjac.</title>
        <authorList>
            <person name="Mudd A.B."/>
            <person name="Bredeson J.V."/>
            <person name="Baum R."/>
            <person name="Hockemeyer D."/>
            <person name="Rokhsar D.S."/>
        </authorList>
    </citation>
    <scope>NUCLEOTIDE SEQUENCE [LARGE SCALE GENOMIC DNA]</scope>
    <source>
        <strain evidence="1">UCam_UCB_Mr</strain>
        <tissue evidence="1">Fibroblast cell line</tissue>
    </source>
</reference>
<name>A0A5J5N3D5_MUNRE</name>
<dbReference type="AlphaFoldDB" id="A0A5J5N3D5"/>
<protein>
    <submittedName>
        <fullName evidence="1">Uncharacterized protein</fullName>
    </submittedName>
</protein>
<evidence type="ECO:0000313" key="1">
    <source>
        <dbReference type="EMBL" id="KAB0387247.1"/>
    </source>
</evidence>
<gene>
    <name evidence="1" type="ORF">FD755_002203</name>
</gene>
<comment type="caution">
    <text evidence="1">The sequence shown here is derived from an EMBL/GenBank/DDBJ whole genome shotgun (WGS) entry which is preliminary data.</text>
</comment>
<accession>A0A5J5N3D5</accession>
<keyword evidence="2" id="KW-1185">Reference proteome</keyword>
<sequence length="55" mass="6351">CSCRKYTIFLWCLKVKKSLKWTCKACGKKQSFLQVSPKKQGLQSSCSLRSSSFRK</sequence>
<dbReference type="Proteomes" id="UP000326062">
    <property type="component" value="Chromosome 1"/>
</dbReference>
<organism evidence="1 2">
    <name type="scientific">Muntiacus reevesi</name>
    <name type="common">Reeves' muntjac</name>
    <name type="synonym">Cervus reevesi</name>
    <dbReference type="NCBI Taxonomy" id="9886"/>
    <lineage>
        <taxon>Eukaryota</taxon>
        <taxon>Metazoa</taxon>
        <taxon>Chordata</taxon>
        <taxon>Craniata</taxon>
        <taxon>Vertebrata</taxon>
        <taxon>Euteleostomi</taxon>
        <taxon>Mammalia</taxon>
        <taxon>Eutheria</taxon>
        <taxon>Laurasiatheria</taxon>
        <taxon>Artiodactyla</taxon>
        <taxon>Ruminantia</taxon>
        <taxon>Pecora</taxon>
        <taxon>Cervidae</taxon>
        <taxon>Muntiacinae</taxon>
        <taxon>Muntiacus</taxon>
    </lineage>
</organism>
<feature type="non-terminal residue" evidence="1">
    <location>
        <position position="1"/>
    </location>
</feature>
<evidence type="ECO:0000313" key="2">
    <source>
        <dbReference type="Proteomes" id="UP000326062"/>
    </source>
</evidence>